<keyword evidence="1 3" id="KW-0378">Hydrolase</keyword>
<proteinExistence type="predicted"/>
<dbReference type="InterPro" id="IPR032466">
    <property type="entry name" value="Metal_Hydrolase"/>
</dbReference>
<dbReference type="InterPro" id="IPR050287">
    <property type="entry name" value="MTA/SAH_deaminase"/>
</dbReference>
<dbReference type="EMBL" id="AP019376">
    <property type="protein sequence ID" value="BBH86517.1"/>
    <property type="molecule type" value="Genomic_DNA"/>
</dbReference>
<dbReference type="SUPFAM" id="SSF51338">
    <property type="entry name" value="Composite domain of metallo-dependent hydrolases"/>
    <property type="match status" value="1"/>
</dbReference>
<dbReference type="InterPro" id="IPR011059">
    <property type="entry name" value="Metal-dep_hydrolase_composite"/>
</dbReference>
<dbReference type="Pfam" id="PF01979">
    <property type="entry name" value="Amidohydro_1"/>
    <property type="match status" value="1"/>
</dbReference>
<dbReference type="PANTHER" id="PTHR43794:SF11">
    <property type="entry name" value="AMIDOHYDROLASE-RELATED DOMAIN-CONTAINING PROTEIN"/>
    <property type="match status" value="1"/>
</dbReference>
<accession>A0A455SDJ3</accession>
<gene>
    <name evidence="3" type="ORF">KTC_12680</name>
</gene>
<dbReference type="PANTHER" id="PTHR43794">
    <property type="entry name" value="AMINOHYDROLASE SSNA-RELATED"/>
    <property type="match status" value="1"/>
</dbReference>
<dbReference type="InterPro" id="IPR006680">
    <property type="entry name" value="Amidohydro-rel"/>
</dbReference>
<dbReference type="GO" id="GO:0016810">
    <property type="term" value="F:hydrolase activity, acting on carbon-nitrogen (but not peptide) bonds"/>
    <property type="evidence" value="ECO:0007669"/>
    <property type="project" value="InterPro"/>
</dbReference>
<evidence type="ECO:0000313" key="3">
    <source>
        <dbReference type="EMBL" id="BBH86517.1"/>
    </source>
</evidence>
<feature type="domain" description="Amidohydrolase-related" evidence="2">
    <location>
        <begin position="65"/>
        <end position="446"/>
    </location>
</feature>
<dbReference type="Gene3D" id="2.30.40.10">
    <property type="entry name" value="Urease, subunit C, domain 1"/>
    <property type="match status" value="1"/>
</dbReference>
<evidence type="ECO:0000259" key="2">
    <source>
        <dbReference type="Pfam" id="PF01979"/>
    </source>
</evidence>
<dbReference type="AlphaFoldDB" id="A0A455SDJ3"/>
<dbReference type="CDD" id="cd01298">
    <property type="entry name" value="ATZ_TRZ_like"/>
    <property type="match status" value="1"/>
</dbReference>
<name>A0A455SDJ3_9CHLR</name>
<evidence type="ECO:0000256" key="1">
    <source>
        <dbReference type="ARBA" id="ARBA00022801"/>
    </source>
</evidence>
<dbReference type="SUPFAM" id="SSF51556">
    <property type="entry name" value="Metallo-dependent hydrolases"/>
    <property type="match status" value="1"/>
</dbReference>
<reference evidence="3" key="1">
    <citation type="submission" date="2018-12" db="EMBL/GenBank/DDBJ databases">
        <title>Novel natural products biosynthetic potential of the class Ktedonobacteria.</title>
        <authorList>
            <person name="Zheng Y."/>
            <person name="Saitou A."/>
            <person name="Wang C.M."/>
            <person name="Toyoda A."/>
            <person name="Minakuchi Y."/>
            <person name="Sekiguchi Y."/>
            <person name="Ueda K."/>
            <person name="Takano H."/>
            <person name="Sakai Y."/>
            <person name="Yokota A."/>
            <person name="Yabe S."/>
        </authorList>
    </citation>
    <scope>NUCLEOTIDE SEQUENCE</scope>
    <source>
        <strain evidence="3">COM3</strain>
    </source>
</reference>
<organism evidence="3">
    <name type="scientific">Thermosporothrix sp. COM3</name>
    <dbReference type="NCBI Taxonomy" id="2490863"/>
    <lineage>
        <taxon>Bacteria</taxon>
        <taxon>Bacillati</taxon>
        <taxon>Chloroflexota</taxon>
        <taxon>Ktedonobacteria</taxon>
        <taxon>Ktedonobacterales</taxon>
        <taxon>Thermosporotrichaceae</taxon>
        <taxon>Thermosporothrix</taxon>
    </lineage>
</organism>
<dbReference type="Gene3D" id="3.20.20.140">
    <property type="entry name" value="Metal-dependent hydrolases"/>
    <property type="match status" value="1"/>
</dbReference>
<protein>
    <submittedName>
        <fullName evidence="3">N-ethylammeline chlorohydrolase</fullName>
    </submittedName>
</protein>
<sequence>MFSLSPDEQPTLLLQNCTLLPDAGGQGLRTSLDISIVGQTIQQIGPAGSIPVSGHTRVIDASGMLVVPGLLNGHTHSPENLLKATIPPLPLELWGLTLFSSFVEWTPRLTYLSTLLGAIEMLKGGTTATLDHLWTADGIAGEHLSAAMQAYRDAGIRASVAPMIEDRDLLIEFGQEHGIEFPSHPFSDRFELWSSMDEQLATLEAFMDQWHLQGDGRLRCLLGPNGVQWCSSSLLESCLKLADRYETGLHLHALETQLQTRIIKRMLGTGGIRYLHDMGVLRPGTSLAHCIWVEPGDLEIIAESGATVIHNPVSNMRLGSGIFPLEEARRAGVRVALGSDGSASNDTQNVYGALKLAGLLHNNAYVDYAQWPKAEHLWSVATIGGREALGYHRGEIGELAPGRLADLVLLDLNAMPFFPLRDPYLHLVYCEPAQAVHTVIVNGQVVVEQQRMVTVDEEEVKKEIRERCANIWPGFEANLESVPNTRELMQAFDRLRALDI</sequence>